<feature type="transmembrane region" description="Helical" evidence="1">
    <location>
        <begin position="6"/>
        <end position="30"/>
    </location>
</feature>
<keyword evidence="1" id="KW-1133">Transmembrane helix</keyword>
<feature type="transmembrane region" description="Helical" evidence="1">
    <location>
        <begin position="201"/>
        <end position="222"/>
    </location>
</feature>
<protein>
    <submittedName>
        <fullName evidence="3">Tripartite tricarboxylate transporter permease</fullName>
    </submittedName>
</protein>
<keyword evidence="4" id="KW-1185">Reference proteome</keyword>
<keyword evidence="1" id="KW-0472">Membrane</keyword>
<feature type="transmembrane region" description="Helical" evidence="1">
    <location>
        <begin position="431"/>
        <end position="447"/>
    </location>
</feature>
<gene>
    <name evidence="3" type="ORF">ACFOUV_06670</name>
</gene>
<dbReference type="RefSeq" id="WP_379496014.1">
    <property type="nucleotide sequence ID" value="NZ_JBHSAO010000004.1"/>
</dbReference>
<feature type="transmembrane region" description="Helical" evidence="1">
    <location>
        <begin position="353"/>
        <end position="372"/>
    </location>
</feature>
<feature type="transmembrane region" description="Helical" evidence="1">
    <location>
        <begin position="379"/>
        <end position="403"/>
    </location>
</feature>
<organism evidence="3 4">
    <name type="scientific">Oceanobacillus longus</name>
    <dbReference type="NCBI Taxonomy" id="930120"/>
    <lineage>
        <taxon>Bacteria</taxon>
        <taxon>Bacillati</taxon>
        <taxon>Bacillota</taxon>
        <taxon>Bacilli</taxon>
        <taxon>Bacillales</taxon>
        <taxon>Bacillaceae</taxon>
        <taxon>Oceanobacillus</taxon>
    </lineage>
</organism>
<accession>A0ABV8GZN3</accession>
<evidence type="ECO:0000259" key="2">
    <source>
        <dbReference type="Pfam" id="PF01970"/>
    </source>
</evidence>
<feature type="transmembrane region" description="Helical" evidence="1">
    <location>
        <begin position="106"/>
        <end position="132"/>
    </location>
</feature>
<dbReference type="PANTHER" id="PTHR35342:SF5">
    <property type="entry name" value="TRICARBOXYLIC TRANSPORT PROTEIN"/>
    <property type="match status" value="1"/>
</dbReference>
<feature type="transmembrane region" description="Helical" evidence="1">
    <location>
        <begin position="42"/>
        <end position="64"/>
    </location>
</feature>
<feature type="transmembrane region" description="Helical" evidence="1">
    <location>
        <begin position="70"/>
        <end position="94"/>
    </location>
</feature>
<sequence length="506" mass="53752">MDIFGFDILTLFTLTNLIAILLGTFVGILFGSVPGLGIALTLVLLLPITYNMEPVAGILLLLAAFQGAEYGGSISAIMLNIPGTGAAIVTTFDGHPLAKKSSPGKALGYSLVASTIGGLIGGIALIFLSVPFGKFALLIYDPEYFLLALLGLIGVIFMGTEKDRVKTVISVVLGLMAATVGMDLFTGASRFTLGQPALFEGINVIALIIGMFAISEVIVLISEELHKKFKAKDKKGLSTRMSFKDIKSVGKPTAIGSIIGVLIGIFPGMGSGTSSVFSYSIAKKISKSPETFGKGNPEGIAAAESANNATVGGALIPLFTLGIPGSVGVAIVMGGFIIHGIRPGPGLLQDDSNLVYAIFFGFLLTTLAMYLIGRLITPLFARIVTIPNSILIPAVLCVSLIGVYVSTRLHFYLWFALGFGLFSYVFRKLGYSMVGFIMAFILCPIIEKSLRRTLVLTDGSYSIFVTRGYSLAIVLVILGVIVFFIIQWRKDRKNKSGEIIESEKVI</sequence>
<keyword evidence="1" id="KW-0812">Transmembrane</keyword>
<feature type="transmembrane region" description="Helical" evidence="1">
    <location>
        <begin position="315"/>
        <end position="341"/>
    </location>
</feature>
<dbReference type="Proteomes" id="UP001595772">
    <property type="component" value="Unassembled WGS sequence"/>
</dbReference>
<comment type="caution">
    <text evidence="3">The sequence shown here is derived from an EMBL/GenBank/DDBJ whole genome shotgun (WGS) entry which is preliminary data.</text>
</comment>
<dbReference type="Pfam" id="PF01970">
    <property type="entry name" value="TctA"/>
    <property type="match status" value="1"/>
</dbReference>
<reference evidence="4" key="1">
    <citation type="journal article" date="2019" name="Int. J. Syst. Evol. Microbiol.">
        <title>The Global Catalogue of Microorganisms (GCM) 10K type strain sequencing project: providing services to taxonomists for standard genome sequencing and annotation.</title>
        <authorList>
            <consortium name="The Broad Institute Genomics Platform"/>
            <consortium name="The Broad Institute Genome Sequencing Center for Infectious Disease"/>
            <person name="Wu L."/>
            <person name="Ma J."/>
        </authorList>
    </citation>
    <scope>NUCLEOTIDE SEQUENCE [LARGE SCALE GENOMIC DNA]</scope>
    <source>
        <strain evidence="4">IBRC-M 10703</strain>
    </source>
</reference>
<evidence type="ECO:0000313" key="3">
    <source>
        <dbReference type="EMBL" id="MFC4023506.1"/>
    </source>
</evidence>
<feature type="transmembrane region" description="Helical" evidence="1">
    <location>
        <begin position="167"/>
        <end position="189"/>
    </location>
</feature>
<feature type="transmembrane region" description="Helical" evidence="1">
    <location>
        <begin position="144"/>
        <end position="160"/>
    </location>
</feature>
<dbReference type="EMBL" id="JBHSAO010000004">
    <property type="protein sequence ID" value="MFC4023506.1"/>
    <property type="molecule type" value="Genomic_DNA"/>
</dbReference>
<proteinExistence type="predicted"/>
<evidence type="ECO:0000256" key="1">
    <source>
        <dbReference type="SAM" id="Phobius"/>
    </source>
</evidence>
<dbReference type="InterPro" id="IPR002823">
    <property type="entry name" value="DUF112_TM"/>
</dbReference>
<feature type="domain" description="DUF112" evidence="2">
    <location>
        <begin position="17"/>
        <end position="437"/>
    </location>
</feature>
<dbReference type="PANTHER" id="PTHR35342">
    <property type="entry name" value="TRICARBOXYLIC TRANSPORT PROTEIN"/>
    <property type="match status" value="1"/>
</dbReference>
<feature type="transmembrane region" description="Helical" evidence="1">
    <location>
        <begin position="409"/>
        <end position="426"/>
    </location>
</feature>
<feature type="transmembrane region" description="Helical" evidence="1">
    <location>
        <begin position="467"/>
        <end position="486"/>
    </location>
</feature>
<name>A0ABV8GZN3_9BACI</name>
<dbReference type="PRINTS" id="PR00173">
    <property type="entry name" value="EDTRNSPORT"/>
</dbReference>
<evidence type="ECO:0000313" key="4">
    <source>
        <dbReference type="Proteomes" id="UP001595772"/>
    </source>
</evidence>